<feature type="transmembrane region" description="Helical" evidence="7">
    <location>
        <begin position="36"/>
        <end position="57"/>
    </location>
</feature>
<gene>
    <name evidence="9" type="ORF">IM700_011160</name>
</gene>
<dbReference type="PANTHER" id="PTHR14969">
    <property type="entry name" value="SPHINGOSINE-1-PHOSPHATE PHOSPHOHYDROLASE"/>
    <property type="match status" value="1"/>
</dbReference>
<proteinExistence type="predicted"/>
<evidence type="ECO:0000313" key="10">
    <source>
        <dbReference type="Proteomes" id="UP001516620"/>
    </source>
</evidence>
<comment type="caution">
    <text evidence="9">The sequence shown here is derived from an EMBL/GenBank/DDBJ whole genome shotgun (WGS) entry which is preliminary data.</text>
</comment>
<keyword evidence="10" id="KW-1185">Reference proteome</keyword>
<evidence type="ECO:0000313" key="9">
    <source>
        <dbReference type="EMBL" id="MBM6996205.1"/>
    </source>
</evidence>
<sequence>MRHRYYLRLREYDNRLFLWCNHSLSHPWLDRILKGVTHLGSAAFTIALTISVVVFATGSWQRAGWHSLIALTLSHLLAVLIKKRFQRTRPYEALQNARISIHPLKDYSFPSGHTTAAFSTLIPFLFAAPGLVQVLLPLAFIVGLSRIYLGVHYPSDVLAGGLVGAVTALLVVLSAGLA</sequence>
<evidence type="ECO:0000256" key="1">
    <source>
        <dbReference type="ARBA" id="ARBA00004651"/>
    </source>
</evidence>
<feature type="transmembrane region" description="Helical" evidence="7">
    <location>
        <begin position="63"/>
        <end position="81"/>
    </location>
</feature>
<dbReference type="InterPro" id="IPR000326">
    <property type="entry name" value="PAP2/HPO"/>
</dbReference>
<keyword evidence="2" id="KW-1003">Cell membrane</keyword>
<keyword evidence="4" id="KW-0378">Hydrolase</keyword>
<feature type="domain" description="Phosphatidic acid phosphatase type 2/haloperoxidase" evidence="8">
    <location>
        <begin position="63"/>
        <end position="172"/>
    </location>
</feature>
<evidence type="ECO:0000256" key="2">
    <source>
        <dbReference type="ARBA" id="ARBA00022475"/>
    </source>
</evidence>
<evidence type="ECO:0000256" key="3">
    <source>
        <dbReference type="ARBA" id="ARBA00022692"/>
    </source>
</evidence>
<dbReference type="Proteomes" id="UP001516620">
    <property type="component" value="Unassembled WGS sequence"/>
</dbReference>
<feature type="transmembrane region" description="Helical" evidence="7">
    <location>
        <begin position="121"/>
        <end position="145"/>
    </location>
</feature>
<dbReference type="SMART" id="SM00014">
    <property type="entry name" value="acidPPc"/>
    <property type="match status" value="1"/>
</dbReference>
<protein>
    <submittedName>
        <fullName evidence="9">Phosphatase PAP2 family protein</fullName>
    </submittedName>
</protein>
<reference evidence="9 10" key="1">
    <citation type="submission" date="2021-01" db="EMBL/GenBank/DDBJ databases">
        <title>Paenibacillus sp.nov. isolated from the rhizosphere soil of tomato plant.</title>
        <authorList>
            <person name="Thin K.K."/>
            <person name="Zhang X."/>
            <person name="He S."/>
        </authorList>
    </citation>
    <scope>NUCLEOTIDE SEQUENCE [LARGE SCALE GENOMIC DNA]</scope>
    <source>
        <strain evidence="9 10">DXFW5</strain>
    </source>
</reference>
<name>A0ABS2H3Y9_9BACL</name>
<evidence type="ECO:0000256" key="7">
    <source>
        <dbReference type="SAM" id="Phobius"/>
    </source>
</evidence>
<dbReference type="Gene3D" id="1.20.144.10">
    <property type="entry name" value="Phosphatidic acid phosphatase type 2/haloperoxidase"/>
    <property type="match status" value="1"/>
</dbReference>
<keyword evidence="6 7" id="KW-0472">Membrane</keyword>
<dbReference type="Pfam" id="PF01569">
    <property type="entry name" value="PAP2"/>
    <property type="match status" value="1"/>
</dbReference>
<feature type="transmembrane region" description="Helical" evidence="7">
    <location>
        <begin position="157"/>
        <end position="177"/>
    </location>
</feature>
<dbReference type="PANTHER" id="PTHR14969:SF62">
    <property type="entry name" value="DECAPRENYLPHOSPHORYL-5-PHOSPHORIBOSE PHOSPHATASE RV3807C-RELATED"/>
    <property type="match status" value="1"/>
</dbReference>
<dbReference type="RefSeq" id="WP_155604798.1">
    <property type="nucleotide sequence ID" value="NZ_JADCNN020000008.1"/>
</dbReference>
<dbReference type="InterPro" id="IPR036938">
    <property type="entry name" value="PAP2/HPO_sf"/>
</dbReference>
<dbReference type="SUPFAM" id="SSF48317">
    <property type="entry name" value="Acid phosphatase/Vanadium-dependent haloperoxidase"/>
    <property type="match status" value="1"/>
</dbReference>
<evidence type="ECO:0000256" key="6">
    <source>
        <dbReference type="ARBA" id="ARBA00023136"/>
    </source>
</evidence>
<evidence type="ECO:0000256" key="5">
    <source>
        <dbReference type="ARBA" id="ARBA00022989"/>
    </source>
</evidence>
<evidence type="ECO:0000259" key="8">
    <source>
        <dbReference type="SMART" id="SM00014"/>
    </source>
</evidence>
<accession>A0ABS2H3Y9</accession>
<dbReference type="EMBL" id="JADCNN020000008">
    <property type="protein sequence ID" value="MBM6996205.1"/>
    <property type="molecule type" value="Genomic_DNA"/>
</dbReference>
<keyword evidence="5 7" id="KW-1133">Transmembrane helix</keyword>
<organism evidence="9 10">
    <name type="scientific">Paenibacillus rhizolycopersici</name>
    <dbReference type="NCBI Taxonomy" id="2780073"/>
    <lineage>
        <taxon>Bacteria</taxon>
        <taxon>Bacillati</taxon>
        <taxon>Bacillota</taxon>
        <taxon>Bacilli</taxon>
        <taxon>Bacillales</taxon>
        <taxon>Paenibacillaceae</taxon>
        <taxon>Paenibacillus</taxon>
    </lineage>
</organism>
<comment type="subcellular location">
    <subcellularLocation>
        <location evidence="1">Cell membrane</location>
        <topology evidence="1">Multi-pass membrane protein</topology>
    </subcellularLocation>
</comment>
<evidence type="ECO:0000256" key="4">
    <source>
        <dbReference type="ARBA" id="ARBA00022801"/>
    </source>
</evidence>
<keyword evidence="3 7" id="KW-0812">Transmembrane</keyword>